<dbReference type="GO" id="GO:0008173">
    <property type="term" value="F:RNA methyltransferase activity"/>
    <property type="evidence" value="ECO:0007669"/>
    <property type="project" value="InterPro"/>
</dbReference>
<reference evidence="7" key="1">
    <citation type="submission" date="2019-11" db="EMBL/GenBank/DDBJ databases">
        <title>The nuclear and mitochondrial genomes of Frieseomelitta varia - a highly eusocial stingless bee (Meliponini) with a permanently sterile worker caste.</title>
        <authorList>
            <person name="Freitas F.C.P."/>
            <person name="Lourenco A.P."/>
            <person name="Nunes F.M.F."/>
            <person name="Paschoal A.R."/>
            <person name="Abreu F.C.P."/>
            <person name="Barbin F.O."/>
            <person name="Bataglia L."/>
            <person name="Cardoso-Junior C.A.M."/>
            <person name="Cervoni M.S."/>
            <person name="Silva S.R."/>
            <person name="Dalarmi F."/>
            <person name="Del Lama M.A."/>
            <person name="Depintor T.S."/>
            <person name="Ferreira K.M."/>
            <person name="Goria P.S."/>
            <person name="Jaskot M.C."/>
            <person name="Lago D.C."/>
            <person name="Luna-Lucena D."/>
            <person name="Moda L.M."/>
            <person name="Nascimento L."/>
            <person name="Pedrino M."/>
            <person name="Rabico F.O."/>
            <person name="Sanches F.C."/>
            <person name="Santos D.E."/>
            <person name="Santos C.G."/>
            <person name="Vieira J."/>
            <person name="Lopes T.F."/>
            <person name="Barchuk A.R."/>
            <person name="Hartfelder K."/>
            <person name="Simoes Z.L.P."/>
            <person name="Bitondi M.M.G."/>
            <person name="Pinheiro D.G."/>
        </authorList>
    </citation>
    <scope>NUCLEOTIDE SEQUENCE</scope>
    <source>
        <strain evidence="7">USP_RPSP 00005682</strain>
        <tissue evidence="7">Whole individual</tissue>
    </source>
</reference>
<dbReference type="EMBL" id="WNWW01000380">
    <property type="protein sequence ID" value="KAF3425474.1"/>
    <property type="molecule type" value="Genomic_DNA"/>
</dbReference>
<feature type="compositionally biased region" description="Basic residues" evidence="4">
    <location>
        <begin position="63"/>
        <end position="76"/>
    </location>
</feature>
<keyword evidence="3" id="KW-0808">Transferase</keyword>
<evidence type="ECO:0000256" key="2">
    <source>
        <dbReference type="ARBA" id="ARBA00022603"/>
    </source>
</evidence>
<evidence type="ECO:0008006" key="9">
    <source>
        <dbReference type="Google" id="ProtNLM"/>
    </source>
</evidence>
<dbReference type="InterPro" id="IPR029028">
    <property type="entry name" value="Alpha/beta_knot_MTases"/>
</dbReference>
<evidence type="ECO:0000313" key="8">
    <source>
        <dbReference type="Proteomes" id="UP000655588"/>
    </source>
</evidence>
<organism evidence="7 8">
    <name type="scientific">Frieseomelitta varia</name>
    <dbReference type="NCBI Taxonomy" id="561572"/>
    <lineage>
        <taxon>Eukaryota</taxon>
        <taxon>Metazoa</taxon>
        <taxon>Ecdysozoa</taxon>
        <taxon>Arthropoda</taxon>
        <taxon>Hexapoda</taxon>
        <taxon>Insecta</taxon>
        <taxon>Pterygota</taxon>
        <taxon>Neoptera</taxon>
        <taxon>Endopterygota</taxon>
        <taxon>Hymenoptera</taxon>
        <taxon>Apocrita</taxon>
        <taxon>Aculeata</taxon>
        <taxon>Apoidea</taxon>
        <taxon>Anthophila</taxon>
        <taxon>Apidae</taxon>
        <taxon>Frieseomelitta</taxon>
    </lineage>
</organism>
<dbReference type="GO" id="GO:0032259">
    <property type="term" value="P:methylation"/>
    <property type="evidence" value="ECO:0007669"/>
    <property type="project" value="UniProtKB-KW"/>
</dbReference>
<feature type="domain" description="tRNA/rRNA methyltransferase SpoU type" evidence="5">
    <location>
        <begin position="204"/>
        <end position="278"/>
    </location>
</feature>
<comment type="caution">
    <text evidence="7">The sequence shown here is derived from an EMBL/GenBank/DDBJ whole genome shotgun (WGS) entry which is preliminary data.</text>
</comment>
<evidence type="ECO:0000259" key="5">
    <source>
        <dbReference type="Pfam" id="PF00588"/>
    </source>
</evidence>
<name>A0A833VYV9_9HYME</name>
<dbReference type="SUPFAM" id="SSF75217">
    <property type="entry name" value="alpha/beta knot"/>
    <property type="match status" value="1"/>
</dbReference>
<dbReference type="Pfam" id="PF00588">
    <property type="entry name" value="SpoU_methylase"/>
    <property type="match status" value="1"/>
</dbReference>
<dbReference type="InterPro" id="IPR051259">
    <property type="entry name" value="rRNA_Methyltransferase"/>
</dbReference>
<dbReference type="InterPro" id="IPR053888">
    <property type="entry name" value="MRM3-like_sub_bind"/>
</dbReference>
<feature type="compositionally biased region" description="Basic and acidic residues" evidence="4">
    <location>
        <begin position="77"/>
        <end position="89"/>
    </location>
</feature>
<dbReference type="PANTHER" id="PTHR43191:SF2">
    <property type="entry name" value="RRNA METHYLTRANSFERASE 3, MITOCHONDRIAL"/>
    <property type="match status" value="1"/>
</dbReference>
<sequence length="418" mass="47563">MTMIFLNIVRNAVQPTRHARALNAVDSCVTRTYARWVSRKPIAIVNEDELFDCEDTTRPPVRRERRTSARKSKKKKPQEGKTEETENARKKNLFMKLKENDKIVSSLMTNLKSRKRREKNDEIILEGQRLIKDALKSGAIPNAMIFNDLSDLAALKLPEEVKLYKVPYNTIQLWSTLTTSPGLLGIFKTPDVQKNKPIENALPLTVICENIREPGNLGSIMRSVAAVGCEKLILMKGCVDLWDPKVLRSAAGTHFQLPIYAFPTWDEIPSLISEESHIFIADSNFGDEFLPRYSPEILESSLQIFDIDPEDLKTKFTLDSNQSEETIPRNKYLMKQFMLKLPIIPYYSIDYTRRESVIILSGETEGLNFNSSKFLKERKSIRINIPLAKGVDSLNAGVALGIVAFEIKRQFLKKGSLL</sequence>
<dbReference type="GO" id="GO:0006396">
    <property type="term" value="P:RNA processing"/>
    <property type="evidence" value="ECO:0007669"/>
    <property type="project" value="InterPro"/>
</dbReference>
<evidence type="ECO:0000256" key="1">
    <source>
        <dbReference type="ARBA" id="ARBA00007228"/>
    </source>
</evidence>
<dbReference type="AlphaFoldDB" id="A0A833VYV9"/>
<dbReference type="GO" id="GO:0003723">
    <property type="term" value="F:RNA binding"/>
    <property type="evidence" value="ECO:0007669"/>
    <property type="project" value="InterPro"/>
</dbReference>
<dbReference type="Pfam" id="PF22435">
    <property type="entry name" value="MRM3-like_sub_bind"/>
    <property type="match status" value="1"/>
</dbReference>
<dbReference type="InterPro" id="IPR029026">
    <property type="entry name" value="tRNA_m1G_MTases_N"/>
</dbReference>
<keyword evidence="8" id="KW-1185">Reference proteome</keyword>
<gene>
    <name evidence="7" type="ORF">E2986_03675</name>
</gene>
<dbReference type="OrthoDB" id="270651at2759"/>
<dbReference type="InterPro" id="IPR001537">
    <property type="entry name" value="SpoU_MeTrfase"/>
</dbReference>
<protein>
    <recommendedName>
        <fullName evidence="9">rRNA methyltransferase 3, mitochondrial</fullName>
    </recommendedName>
</protein>
<keyword evidence="2" id="KW-0489">Methyltransferase</keyword>
<evidence type="ECO:0000256" key="3">
    <source>
        <dbReference type="ARBA" id="ARBA00022679"/>
    </source>
</evidence>
<dbReference type="PANTHER" id="PTHR43191">
    <property type="entry name" value="RRNA METHYLTRANSFERASE 3"/>
    <property type="match status" value="1"/>
</dbReference>
<proteinExistence type="inferred from homology"/>
<dbReference type="Gene3D" id="3.40.1280.10">
    <property type="match status" value="1"/>
</dbReference>
<feature type="region of interest" description="Disordered" evidence="4">
    <location>
        <begin position="56"/>
        <end position="89"/>
    </location>
</feature>
<evidence type="ECO:0000256" key="4">
    <source>
        <dbReference type="SAM" id="MobiDB-lite"/>
    </source>
</evidence>
<dbReference type="CDD" id="cd18106">
    <property type="entry name" value="SpoU-like_RNMTL1"/>
    <property type="match status" value="1"/>
</dbReference>
<dbReference type="SUPFAM" id="SSF55315">
    <property type="entry name" value="L30e-like"/>
    <property type="match status" value="1"/>
</dbReference>
<accession>A0A833VYV9</accession>
<evidence type="ECO:0000313" key="7">
    <source>
        <dbReference type="EMBL" id="KAF3425474.1"/>
    </source>
</evidence>
<dbReference type="Proteomes" id="UP000655588">
    <property type="component" value="Unassembled WGS sequence"/>
</dbReference>
<dbReference type="Gene3D" id="3.30.1330.30">
    <property type="match status" value="1"/>
</dbReference>
<evidence type="ECO:0000259" key="6">
    <source>
        <dbReference type="Pfam" id="PF22435"/>
    </source>
</evidence>
<feature type="domain" description="MRM3-like substrate binding" evidence="6">
    <location>
        <begin position="109"/>
        <end position="184"/>
    </location>
</feature>
<dbReference type="InterPro" id="IPR029064">
    <property type="entry name" value="Ribosomal_eL30-like_sf"/>
</dbReference>
<comment type="similarity">
    <text evidence="1">Belongs to the class IV-like SAM-binding methyltransferase superfamily. RNA methyltransferase TrmH family.</text>
</comment>